<feature type="transmembrane region" description="Helical" evidence="7">
    <location>
        <begin position="953"/>
        <end position="979"/>
    </location>
</feature>
<feature type="domain" description="Ig-like" evidence="9">
    <location>
        <begin position="144"/>
        <end position="245"/>
    </location>
</feature>
<dbReference type="Gene3D" id="2.60.40.10">
    <property type="entry name" value="Immunoglobulins"/>
    <property type="match status" value="7"/>
</dbReference>
<dbReference type="SUPFAM" id="SSF48726">
    <property type="entry name" value="Immunoglobulin"/>
    <property type="match status" value="6"/>
</dbReference>
<name>A0A1I7ZLQ2_9BILA</name>
<feature type="domain" description="Fibronectin type-III" evidence="10">
    <location>
        <begin position="735"/>
        <end position="852"/>
    </location>
</feature>
<dbReference type="WBParaSite" id="L893_g27442.t1">
    <property type="protein sequence ID" value="L893_g27442.t1"/>
    <property type="gene ID" value="L893_g27442"/>
</dbReference>
<feature type="region of interest" description="Disordered" evidence="6">
    <location>
        <begin position="985"/>
        <end position="1007"/>
    </location>
</feature>
<dbReference type="InterPro" id="IPR013783">
    <property type="entry name" value="Ig-like_fold"/>
</dbReference>
<reference evidence="12" key="1">
    <citation type="submission" date="2016-11" db="UniProtKB">
        <authorList>
            <consortium name="WormBaseParasite"/>
        </authorList>
    </citation>
    <scope>IDENTIFICATION</scope>
</reference>
<dbReference type="PANTHER" id="PTHR11640">
    <property type="entry name" value="NEPHRIN"/>
    <property type="match status" value="1"/>
</dbReference>
<dbReference type="InterPro" id="IPR056069">
    <property type="entry name" value="DUF7652"/>
</dbReference>
<protein>
    <submittedName>
        <fullName evidence="12">B-cell receptor CD22-like</fullName>
    </submittedName>
</protein>
<evidence type="ECO:0000256" key="5">
    <source>
        <dbReference type="ARBA" id="ARBA00023319"/>
    </source>
</evidence>
<dbReference type="GO" id="GO:0005886">
    <property type="term" value="C:plasma membrane"/>
    <property type="evidence" value="ECO:0007669"/>
    <property type="project" value="TreeGrafter"/>
</dbReference>
<keyword evidence="2 7" id="KW-0472">Membrane</keyword>
<keyword evidence="5" id="KW-0393">Immunoglobulin domain</keyword>
<keyword evidence="3" id="KW-1015">Disulfide bond</keyword>
<dbReference type="InterPro" id="IPR003598">
    <property type="entry name" value="Ig_sub2"/>
</dbReference>
<comment type="subcellular location">
    <subcellularLocation>
        <location evidence="1">Membrane</location>
        <topology evidence="1">Single-pass type I membrane protein</topology>
    </subcellularLocation>
</comment>
<evidence type="ECO:0000256" key="6">
    <source>
        <dbReference type="SAM" id="MobiDB-lite"/>
    </source>
</evidence>
<accession>A0A1I7ZLQ2</accession>
<evidence type="ECO:0000259" key="9">
    <source>
        <dbReference type="PROSITE" id="PS50835"/>
    </source>
</evidence>
<dbReference type="PROSITE" id="PS50835">
    <property type="entry name" value="IG_LIKE"/>
    <property type="match status" value="5"/>
</dbReference>
<dbReference type="PROSITE" id="PS50853">
    <property type="entry name" value="FN3"/>
    <property type="match status" value="1"/>
</dbReference>
<evidence type="ECO:0000256" key="2">
    <source>
        <dbReference type="ARBA" id="ARBA00023136"/>
    </source>
</evidence>
<evidence type="ECO:0000313" key="11">
    <source>
        <dbReference type="Proteomes" id="UP000095287"/>
    </source>
</evidence>
<evidence type="ECO:0000256" key="3">
    <source>
        <dbReference type="ARBA" id="ARBA00023157"/>
    </source>
</evidence>
<proteinExistence type="predicted"/>
<feature type="domain" description="Ig-like" evidence="9">
    <location>
        <begin position="426"/>
        <end position="498"/>
    </location>
</feature>
<dbReference type="AlphaFoldDB" id="A0A1I7ZLQ2"/>
<dbReference type="InterPro" id="IPR003961">
    <property type="entry name" value="FN3_dom"/>
</dbReference>
<dbReference type="SMART" id="SM00409">
    <property type="entry name" value="IG"/>
    <property type="match status" value="6"/>
</dbReference>
<dbReference type="InterPro" id="IPR051275">
    <property type="entry name" value="Cell_adhesion_signaling"/>
</dbReference>
<evidence type="ECO:0000256" key="1">
    <source>
        <dbReference type="ARBA" id="ARBA00004479"/>
    </source>
</evidence>
<evidence type="ECO:0000256" key="4">
    <source>
        <dbReference type="ARBA" id="ARBA00023180"/>
    </source>
</evidence>
<dbReference type="SMART" id="SM00060">
    <property type="entry name" value="FN3"/>
    <property type="match status" value="1"/>
</dbReference>
<feature type="domain" description="Ig-like" evidence="9">
    <location>
        <begin position="628"/>
        <end position="724"/>
    </location>
</feature>
<dbReference type="InterPro" id="IPR003599">
    <property type="entry name" value="Ig_sub"/>
</dbReference>
<dbReference type="GO" id="GO:0005911">
    <property type="term" value="C:cell-cell junction"/>
    <property type="evidence" value="ECO:0007669"/>
    <property type="project" value="TreeGrafter"/>
</dbReference>
<keyword evidence="4" id="KW-0325">Glycoprotein</keyword>
<dbReference type="SMART" id="SM00408">
    <property type="entry name" value="IGc2"/>
    <property type="match status" value="6"/>
</dbReference>
<feature type="signal peptide" evidence="8">
    <location>
        <begin position="1"/>
        <end position="23"/>
    </location>
</feature>
<evidence type="ECO:0000259" key="10">
    <source>
        <dbReference type="PROSITE" id="PS50853"/>
    </source>
</evidence>
<evidence type="ECO:0000256" key="8">
    <source>
        <dbReference type="SAM" id="SignalP"/>
    </source>
</evidence>
<feature type="chain" id="PRO_5009313631" evidence="8">
    <location>
        <begin position="24"/>
        <end position="1143"/>
    </location>
</feature>
<keyword evidence="11" id="KW-1185">Reference proteome</keyword>
<dbReference type="InterPro" id="IPR036116">
    <property type="entry name" value="FN3_sf"/>
</dbReference>
<keyword evidence="7" id="KW-0812">Transmembrane</keyword>
<keyword evidence="8" id="KW-0732">Signal</keyword>
<dbReference type="SUPFAM" id="SSF49265">
    <property type="entry name" value="Fibronectin type III"/>
    <property type="match status" value="1"/>
</dbReference>
<dbReference type="Pfam" id="PF08205">
    <property type="entry name" value="C2-set_2"/>
    <property type="match status" value="1"/>
</dbReference>
<dbReference type="CDD" id="cd00096">
    <property type="entry name" value="Ig"/>
    <property type="match status" value="2"/>
</dbReference>
<dbReference type="InterPro" id="IPR036179">
    <property type="entry name" value="Ig-like_dom_sf"/>
</dbReference>
<feature type="domain" description="Ig-like" evidence="9">
    <location>
        <begin position="520"/>
        <end position="625"/>
    </location>
</feature>
<dbReference type="GO" id="GO:0098609">
    <property type="term" value="P:cell-cell adhesion"/>
    <property type="evidence" value="ECO:0007669"/>
    <property type="project" value="TreeGrafter"/>
</dbReference>
<dbReference type="InterPro" id="IPR007110">
    <property type="entry name" value="Ig-like_dom"/>
</dbReference>
<organism evidence="11 12">
    <name type="scientific">Steinernema glaseri</name>
    <dbReference type="NCBI Taxonomy" id="37863"/>
    <lineage>
        <taxon>Eukaryota</taxon>
        <taxon>Metazoa</taxon>
        <taxon>Ecdysozoa</taxon>
        <taxon>Nematoda</taxon>
        <taxon>Chromadorea</taxon>
        <taxon>Rhabditida</taxon>
        <taxon>Tylenchina</taxon>
        <taxon>Panagrolaimomorpha</taxon>
        <taxon>Strongyloidoidea</taxon>
        <taxon>Steinernematidae</taxon>
        <taxon>Steinernema</taxon>
    </lineage>
</organism>
<evidence type="ECO:0000313" key="12">
    <source>
        <dbReference type="WBParaSite" id="L893_g27442.t1"/>
    </source>
</evidence>
<dbReference type="CDD" id="cd00063">
    <property type="entry name" value="FN3"/>
    <property type="match status" value="1"/>
</dbReference>
<dbReference type="Pfam" id="PF24665">
    <property type="entry name" value="DUF7652"/>
    <property type="match status" value="1"/>
</dbReference>
<feature type="domain" description="Ig-like" evidence="9">
    <location>
        <begin position="250"/>
        <end position="411"/>
    </location>
</feature>
<sequence length="1143" mass="125929">MTSATSFLLLVAYISSMCLLALTFEDDAVPFTSQPQDDPYYVASGEEGPLLLCSFGEEYRDRERYEHFWSRVIGSPRFITRNEQSFTPADYTLVEDIALGTYNLKINRVSFEKDNGKFFCSILDKKRGTQRETRPADIVVVVAPEAPLFERQPEQPVKENDIVTFECQSSGGNPQPEFSWRFGNGTTLSENLYQVRPALGTTGTTSSVLQWRVNAKENGAFVICEIWNKALPLGEKKLVKSNHLNVLYPPRVQAGPASPYYVEEGERAELRCDAEGNPEPSRYQWTHVPTGESHSGAIWSFIAEKRLHGDFRCMAENSLDKSTSTLTLDVLYSPVVSVKQNVTPAEGDNVNVECTFDANPAPDSVTWSGPNGFTHIGNSLQISSIKRSQSGNYTCAVINSLPLFSSNVPISRTGRTSTFVNVRHVPGNAVISSPTQHVKLNDRIVLNCNCDDEGSPKASYKWIVPFDVDSGSGSNHGLHLPQLVIDNATLQHNGIYKCMPYNDLGYGVDANFRVLVVEPPKVIRSNRSSSTFKSGDIVSLVCEAIGYPAPKITWRKDGIDLSGDLQYRWEPISSVQPPPCEFCSTTVTSSLTFSAIWSDKGNYSCVALDSASGMTDVRSTEVTISHAPKILNPLYDGRSLAAAELGSTARLSCRVSARPAPVIHWSRGSGSEQDKLDNLAATSLIDGAVDEYESVLQLENVQQTDLVEYICRASNGNGAQAELGILLEGKRAPDAPQNVHILKKDTNWITIGWQPAFDGGAEQHFELEYRLINARDEFTNPTVFVLYASNTSNTISLDTTTSSPSESPFQTFLSHNLTGLLPLAHIQYRIRALTNIGRSDWTPLKQDSTNDVEVSTDLVKPLILQYNRNDQSIAVEPNNVTVSCLMVYTGKKINDESSVDWSSIGCFDTKNNKISKVGVAEYYMVRNCIRRSPFLCSLGSEIYVEDVYGSSSVLAYVGAVIAAIVTVALICALLFFLLCRKDSLGSASKEDSPPSSVDRETIQRSKVDHISMPKPDTKNTIIHGSQTDSGVFTLRSAQEYSGKAMISGDPSTETWSPQSESEHGYDFRNDHFVQQSPVGYLVAMPPMSDIDFHDHDAGGYYMPDHSFDHVRAPRATLDEHTDSDSASFSVDGSARRVIKEIIV</sequence>
<dbReference type="Proteomes" id="UP000095287">
    <property type="component" value="Unplaced"/>
</dbReference>
<dbReference type="Pfam" id="PF13927">
    <property type="entry name" value="Ig_3"/>
    <property type="match status" value="4"/>
</dbReference>
<dbReference type="GO" id="GO:0050839">
    <property type="term" value="F:cell adhesion molecule binding"/>
    <property type="evidence" value="ECO:0007669"/>
    <property type="project" value="TreeGrafter"/>
</dbReference>
<evidence type="ECO:0000256" key="7">
    <source>
        <dbReference type="SAM" id="Phobius"/>
    </source>
</evidence>
<dbReference type="PANTHER" id="PTHR11640:SF158">
    <property type="entry name" value="V-SET AND IMMUNOGLOBULIN DOMAIN-CONTAINING PROTEIN 10-LIKE 2"/>
    <property type="match status" value="1"/>
</dbReference>
<keyword evidence="7" id="KW-1133">Transmembrane helix</keyword>
<dbReference type="InterPro" id="IPR013162">
    <property type="entry name" value="CD80_C2-set"/>
</dbReference>